<dbReference type="Pfam" id="PF01321">
    <property type="entry name" value="Creatinase_N"/>
    <property type="match status" value="1"/>
</dbReference>
<reference evidence="3 4" key="1">
    <citation type="submission" date="2020-05" db="EMBL/GenBank/DDBJ databases">
        <title>Draft genome sequence of Desulfovibrio psychrotolerans JS1T.</title>
        <authorList>
            <person name="Ueno A."/>
            <person name="Tamazawa S."/>
            <person name="Tamamura S."/>
            <person name="Murakami T."/>
            <person name="Kiyama T."/>
            <person name="Inomata H."/>
            <person name="Amano Y."/>
            <person name="Miyakawa K."/>
            <person name="Tamaki H."/>
            <person name="Naganuma T."/>
            <person name="Kaneko K."/>
        </authorList>
    </citation>
    <scope>NUCLEOTIDE SEQUENCE [LARGE SCALE GENOMIC DNA]</scope>
    <source>
        <strain evidence="3 4">JS1</strain>
    </source>
</reference>
<dbReference type="EMBL" id="BLVP01000008">
    <property type="protein sequence ID" value="GFM37649.1"/>
    <property type="molecule type" value="Genomic_DNA"/>
</dbReference>
<dbReference type="Pfam" id="PF00557">
    <property type="entry name" value="Peptidase_M24"/>
    <property type="match status" value="1"/>
</dbReference>
<evidence type="ECO:0000313" key="3">
    <source>
        <dbReference type="EMBL" id="GFM37649.1"/>
    </source>
</evidence>
<dbReference type="RefSeq" id="WP_174410221.1">
    <property type="nucleotide sequence ID" value="NZ_BLVP01000008.1"/>
</dbReference>
<dbReference type="Gene3D" id="3.90.230.10">
    <property type="entry name" value="Creatinase/methionine aminopeptidase superfamily"/>
    <property type="match status" value="1"/>
</dbReference>
<protein>
    <submittedName>
        <fullName evidence="3">Peptidase M24</fullName>
    </submittedName>
</protein>
<organism evidence="3 4">
    <name type="scientific">Desulfovibrio psychrotolerans</name>
    <dbReference type="NCBI Taxonomy" id="415242"/>
    <lineage>
        <taxon>Bacteria</taxon>
        <taxon>Pseudomonadati</taxon>
        <taxon>Thermodesulfobacteriota</taxon>
        <taxon>Desulfovibrionia</taxon>
        <taxon>Desulfovibrionales</taxon>
        <taxon>Desulfovibrionaceae</taxon>
        <taxon>Desulfovibrio</taxon>
    </lineage>
</organism>
<proteinExistence type="predicted"/>
<gene>
    <name evidence="3" type="ORF">DSM19430T_23330</name>
</gene>
<sequence>MTTQQTTTDHTPIEVIPPEELFIRHTRCREMLARHAPQACGLLVFSRVNIYYLTGTLGNGVFWLPLSGGPVLLARHGLERCRLESPLAHILPFRSYSDILPRLGEAGSAPQNTTLAAEFSGLTWQFGDMLRAKLAGFSFVPGDHALTLTRSVKTGWELAKLRLAGKRHHESLYSELPKLIRPGMNEREISHRAWDVFFARGHSGILRMNSFGEEIFLGHVSAGENGNYPNHFNGPLGVKGEHPATPYMGYAGSVWNPGTPLAVDIGFCLEGYHTDKTQLYWAGDAQGIPDAARRAHDTCIEIQRHVSERMMPGAIPSQIYGEAIAMADKAGFAEGFMALGGGKVPFVGHGIGLAVDEYPVLANKFDDPLEAGMVMAVEPKIGIPGLGMVGVENTFEITDTGARCLTGNEYDMVCIS</sequence>
<accession>A0A7J0BVA9</accession>
<comment type="caution">
    <text evidence="3">The sequence shown here is derived from an EMBL/GenBank/DDBJ whole genome shotgun (WGS) entry which is preliminary data.</text>
</comment>
<dbReference type="InterPro" id="IPR000587">
    <property type="entry name" value="Creatinase_N"/>
</dbReference>
<dbReference type="InterPro" id="IPR050659">
    <property type="entry name" value="Peptidase_M24B"/>
</dbReference>
<feature type="domain" description="Creatinase N-terminal" evidence="2">
    <location>
        <begin position="24"/>
        <end position="151"/>
    </location>
</feature>
<keyword evidence="4" id="KW-1185">Reference proteome</keyword>
<dbReference type="InterPro" id="IPR029149">
    <property type="entry name" value="Creatin/AminoP/Spt16_N"/>
</dbReference>
<dbReference type="SUPFAM" id="SSF53092">
    <property type="entry name" value="Creatinase/prolidase N-terminal domain"/>
    <property type="match status" value="1"/>
</dbReference>
<dbReference type="CDD" id="cd01066">
    <property type="entry name" value="APP_MetAP"/>
    <property type="match status" value="1"/>
</dbReference>
<evidence type="ECO:0000313" key="4">
    <source>
        <dbReference type="Proteomes" id="UP000503820"/>
    </source>
</evidence>
<dbReference type="AlphaFoldDB" id="A0A7J0BVA9"/>
<dbReference type="Gene3D" id="3.40.350.10">
    <property type="entry name" value="Creatinase/prolidase N-terminal domain"/>
    <property type="match status" value="1"/>
</dbReference>
<dbReference type="InterPro" id="IPR000994">
    <property type="entry name" value="Pept_M24"/>
</dbReference>
<dbReference type="SUPFAM" id="SSF55920">
    <property type="entry name" value="Creatinase/aminopeptidase"/>
    <property type="match status" value="1"/>
</dbReference>
<name>A0A7J0BVA9_9BACT</name>
<feature type="domain" description="Peptidase M24" evidence="1">
    <location>
        <begin position="160"/>
        <end position="399"/>
    </location>
</feature>
<dbReference type="PANTHER" id="PTHR46112:SF2">
    <property type="entry name" value="XAA-PRO AMINOPEPTIDASE P-RELATED"/>
    <property type="match status" value="1"/>
</dbReference>
<dbReference type="Proteomes" id="UP000503820">
    <property type="component" value="Unassembled WGS sequence"/>
</dbReference>
<dbReference type="PANTHER" id="PTHR46112">
    <property type="entry name" value="AMINOPEPTIDASE"/>
    <property type="match status" value="1"/>
</dbReference>
<evidence type="ECO:0000259" key="2">
    <source>
        <dbReference type="Pfam" id="PF01321"/>
    </source>
</evidence>
<dbReference type="InterPro" id="IPR036005">
    <property type="entry name" value="Creatinase/aminopeptidase-like"/>
</dbReference>
<evidence type="ECO:0000259" key="1">
    <source>
        <dbReference type="Pfam" id="PF00557"/>
    </source>
</evidence>